<feature type="transmembrane region" description="Helical" evidence="5">
    <location>
        <begin position="135"/>
        <end position="156"/>
    </location>
</feature>
<feature type="transmembrane region" description="Helical" evidence="5">
    <location>
        <begin position="240"/>
        <end position="261"/>
    </location>
</feature>
<dbReference type="SUPFAM" id="SSF103473">
    <property type="entry name" value="MFS general substrate transporter"/>
    <property type="match status" value="1"/>
</dbReference>
<feature type="transmembrane region" description="Helical" evidence="5">
    <location>
        <begin position="326"/>
        <end position="349"/>
    </location>
</feature>
<feature type="transmembrane region" description="Helical" evidence="5">
    <location>
        <begin position="73"/>
        <end position="91"/>
    </location>
</feature>
<keyword evidence="4 5" id="KW-0472">Membrane</keyword>
<dbReference type="InterPro" id="IPR051788">
    <property type="entry name" value="MFS_Transporter"/>
</dbReference>
<dbReference type="GO" id="GO:0016020">
    <property type="term" value="C:membrane"/>
    <property type="evidence" value="ECO:0007669"/>
    <property type="project" value="UniProtKB-SubCell"/>
</dbReference>
<proteinExistence type="predicted"/>
<feature type="transmembrane region" description="Helical" evidence="5">
    <location>
        <begin position="12"/>
        <end position="30"/>
    </location>
</feature>
<reference evidence="7 8" key="1">
    <citation type="submission" date="2016-10" db="EMBL/GenBank/DDBJ databases">
        <authorList>
            <person name="de Groot N.N."/>
        </authorList>
    </citation>
    <scope>NUCLEOTIDE SEQUENCE [LARGE SCALE GENOMIC DNA]</scope>
    <source>
        <strain evidence="7 8">47C3B</strain>
    </source>
</reference>
<dbReference type="Gene3D" id="1.20.1250.20">
    <property type="entry name" value="MFS general substrate transporter like domains"/>
    <property type="match status" value="2"/>
</dbReference>
<evidence type="ECO:0000313" key="7">
    <source>
        <dbReference type="EMBL" id="SDF24903.1"/>
    </source>
</evidence>
<feature type="domain" description="Major facilitator superfamily (MFS) profile" evidence="6">
    <location>
        <begin position="8"/>
        <end position="379"/>
    </location>
</feature>
<protein>
    <submittedName>
        <fullName evidence="7">Fucose permease</fullName>
    </submittedName>
</protein>
<evidence type="ECO:0000256" key="1">
    <source>
        <dbReference type="ARBA" id="ARBA00004141"/>
    </source>
</evidence>
<name>A0A1G7JJ34_9SPHI</name>
<gene>
    <name evidence="7" type="ORF">SAMN05216464_1152</name>
</gene>
<dbReference type="CDD" id="cd17393">
    <property type="entry name" value="MFS_MosC_like"/>
    <property type="match status" value="1"/>
</dbReference>
<evidence type="ECO:0000256" key="2">
    <source>
        <dbReference type="ARBA" id="ARBA00022692"/>
    </source>
</evidence>
<keyword evidence="2 5" id="KW-0812">Transmembrane</keyword>
<dbReference type="EMBL" id="FNAI01000015">
    <property type="protein sequence ID" value="SDF24903.1"/>
    <property type="molecule type" value="Genomic_DNA"/>
</dbReference>
<feature type="transmembrane region" description="Helical" evidence="5">
    <location>
        <begin position="162"/>
        <end position="180"/>
    </location>
</feature>
<dbReference type="PANTHER" id="PTHR23514:SF13">
    <property type="entry name" value="INNER MEMBRANE PROTEIN YBJJ"/>
    <property type="match status" value="1"/>
</dbReference>
<feature type="transmembrane region" description="Helical" evidence="5">
    <location>
        <begin position="268"/>
        <end position="287"/>
    </location>
</feature>
<dbReference type="GO" id="GO:0022857">
    <property type="term" value="F:transmembrane transporter activity"/>
    <property type="evidence" value="ECO:0007669"/>
    <property type="project" value="InterPro"/>
</dbReference>
<feature type="transmembrane region" description="Helical" evidence="5">
    <location>
        <begin position="355"/>
        <end position="374"/>
    </location>
</feature>
<keyword evidence="3 5" id="KW-1133">Transmembrane helix</keyword>
<dbReference type="RefSeq" id="WP_091153928.1">
    <property type="nucleotide sequence ID" value="NZ_FNAI01000015.1"/>
</dbReference>
<evidence type="ECO:0000313" key="8">
    <source>
        <dbReference type="Proteomes" id="UP000199072"/>
    </source>
</evidence>
<evidence type="ECO:0000259" key="6">
    <source>
        <dbReference type="PROSITE" id="PS50850"/>
    </source>
</evidence>
<organism evidence="7 8">
    <name type="scientific">Mucilaginibacter pineti</name>
    <dbReference type="NCBI Taxonomy" id="1391627"/>
    <lineage>
        <taxon>Bacteria</taxon>
        <taxon>Pseudomonadati</taxon>
        <taxon>Bacteroidota</taxon>
        <taxon>Sphingobacteriia</taxon>
        <taxon>Sphingobacteriales</taxon>
        <taxon>Sphingobacteriaceae</taxon>
        <taxon>Mucilaginibacter</taxon>
    </lineage>
</organism>
<dbReference type="InterPro" id="IPR020846">
    <property type="entry name" value="MFS_dom"/>
</dbReference>
<dbReference type="PROSITE" id="PS50850">
    <property type="entry name" value="MFS"/>
    <property type="match status" value="1"/>
</dbReference>
<dbReference type="InterPro" id="IPR036259">
    <property type="entry name" value="MFS_trans_sf"/>
</dbReference>
<evidence type="ECO:0000256" key="4">
    <source>
        <dbReference type="ARBA" id="ARBA00023136"/>
    </source>
</evidence>
<evidence type="ECO:0000256" key="3">
    <source>
        <dbReference type="ARBA" id="ARBA00022989"/>
    </source>
</evidence>
<accession>A0A1G7JJ34</accession>
<dbReference type="Pfam" id="PF07690">
    <property type="entry name" value="MFS_1"/>
    <property type="match status" value="1"/>
</dbReference>
<feature type="transmembrane region" description="Helical" evidence="5">
    <location>
        <begin position="42"/>
        <end position="61"/>
    </location>
</feature>
<dbReference type="InterPro" id="IPR011701">
    <property type="entry name" value="MFS"/>
</dbReference>
<feature type="transmembrane region" description="Helical" evidence="5">
    <location>
        <begin position="293"/>
        <end position="314"/>
    </location>
</feature>
<dbReference type="OrthoDB" id="9809599at2"/>
<evidence type="ECO:0000256" key="5">
    <source>
        <dbReference type="SAM" id="Phobius"/>
    </source>
</evidence>
<sequence length="382" mass="41982">MAQNPKKYRLANSVFFFISGFGYSSWASRIPTVKQQLHLSDAQLGVLLFALPVGLMITMPFTGRLLNKFSSRYIMLIGAICYAIVLCLPGLTAFSWQLAIILLFFGASRNLLNLSSNAQALGVQRLYNRSIMTTFHAVWSVAGFTGAAVGYLMVYFNVVPVAHLLGAAIFLLTLTAWFYPSTLQDEPAKDKKPFFVLPDKVLLKFSLICFVSMACENTMYDWSGLYFQSQLHATKSVATAAFVVFMAAVTTGRLFGDYFVLKVGIKRILFVSGVFICIGFLSCFFMQNIYLSFFSYFLIGIGVSCVVPLVFSLAGKSKSLSGGSALASISTIGYLGFLMVPPLIGFISQSTSMKWAFLVMACLGTGMIYLVSLIEQEEQESA</sequence>
<dbReference type="PANTHER" id="PTHR23514">
    <property type="entry name" value="BYPASS OF STOP CODON PROTEIN 6"/>
    <property type="match status" value="1"/>
</dbReference>
<comment type="subcellular location">
    <subcellularLocation>
        <location evidence="1">Membrane</location>
        <topology evidence="1">Multi-pass membrane protein</topology>
    </subcellularLocation>
</comment>
<dbReference type="AlphaFoldDB" id="A0A1G7JJ34"/>
<dbReference type="Proteomes" id="UP000199072">
    <property type="component" value="Unassembled WGS sequence"/>
</dbReference>
<feature type="transmembrane region" description="Helical" evidence="5">
    <location>
        <begin position="201"/>
        <end position="220"/>
    </location>
</feature>
<keyword evidence="8" id="KW-1185">Reference proteome</keyword>